<evidence type="ECO:0000313" key="1">
    <source>
        <dbReference type="EMBL" id="SFR43736.1"/>
    </source>
</evidence>
<accession>A0A1I6GNN2</accession>
<evidence type="ECO:0000313" key="2">
    <source>
        <dbReference type="Proteomes" id="UP000198531"/>
    </source>
</evidence>
<dbReference type="STRING" id="553469.SAMN04487947_1431"/>
<dbReference type="OrthoDB" id="383475at2157"/>
<keyword evidence="2" id="KW-1185">Reference proteome</keyword>
<name>A0A1I6GNN2_9EURY</name>
<dbReference type="Proteomes" id="UP000198531">
    <property type="component" value="Unassembled WGS sequence"/>
</dbReference>
<organism evidence="1 2">
    <name type="scientific">Halogeometricum rufum</name>
    <dbReference type="NCBI Taxonomy" id="553469"/>
    <lineage>
        <taxon>Archaea</taxon>
        <taxon>Methanobacteriati</taxon>
        <taxon>Methanobacteriota</taxon>
        <taxon>Stenosarchaea group</taxon>
        <taxon>Halobacteria</taxon>
        <taxon>Halobacteriales</taxon>
        <taxon>Haloferacaceae</taxon>
        <taxon>Halogeometricum</taxon>
    </lineage>
</organism>
<dbReference type="Pfam" id="PF10604">
    <property type="entry name" value="Polyketide_cyc2"/>
    <property type="match status" value="1"/>
</dbReference>
<dbReference type="Gene3D" id="3.30.530.20">
    <property type="match status" value="1"/>
</dbReference>
<dbReference type="AlphaFoldDB" id="A0A1I6GNN2"/>
<dbReference type="EMBL" id="FOYT01000001">
    <property type="protein sequence ID" value="SFR43736.1"/>
    <property type="molecule type" value="Genomic_DNA"/>
</dbReference>
<dbReference type="RefSeq" id="WP_089805918.1">
    <property type="nucleotide sequence ID" value="NZ_FOYT01000001.1"/>
</dbReference>
<reference evidence="2" key="1">
    <citation type="submission" date="2016-10" db="EMBL/GenBank/DDBJ databases">
        <authorList>
            <person name="Varghese N."/>
            <person name="Submissions S."/>
        </authorList>
    </citation>
    <scope>NUCLEOTIDE SEQUENCE [LARGE SCALE GENOMIC DNA]</scope>
    <source>
        <strain evidence="2">CGMCC 1.7736</strain>
    </source>
</reference>
<proteinExistence type="predicted"/>
<gene>
    <name evidence="1" type="ORF">SAMN04487947_1431</name>
</gene>
<dbReference type="InterPro" id="IPR023393">
    <property type="entry name" value="START-like_dom_sf"/>
</dbReference>
<dbReference type="SUPFAM" id="SSF55961">
    <property type="entry name" value="Bet v1-like"/>
    <property type="match status" value="1"/>
</dbReference>
<dbReference type="InterPro" id="IPR019587">
    <property type="entry name" value="Polyketide_cyclase/dehydratase"/>
</dbReference>
<protein>
    <submittedName>
        <fullName evidence="1">Polyketide cyclase / dehydrase and lipid transport</fullName>
    </submittedName>
</protein>
<sequence length="172" mass="18252">MASSIRATASASVACGVDEAFAYVSDVEAMAEWVDGVSNVQPVSGSDARAGTDVGDVYEYDYAYNGRTAPVRVEITACERPTRLAMRSLSGPFPFESEIRLAGDGRETRLTHAVESGADGRFTAAAFTLFGPVLRRLAARRLQRELADLTAILESRDADGESPADPESAVSA</sequence>